<evidence type="ECO:0000256" key="4">
    <source>
        <dbReference type="ARBA" id="ARBA00022741"/>
    </source>
</evidence>
<dbReference type="GO" id="GO:1904812">
    <property type="term" value="P:rRNA acetylation involved in maturation of SSU-rRNA"/>
    <property type="evidence" value="ECO:0007669"/>
    <property type="project" value="TreeGrafter"/>
</dbReference>
<protein>
    <submittedName>
        <fullName evidence="10">tRNA(Met) cytidine acetyltransferase TmcA</fullName>
    </submittedName>
</protein>
<dbReference type="Gene3D" id="3.40.50.11040">
    <property type="match status" value="1"/>
</dbReference>
<dbReference type="EMBL" id="CAMXCT020006511">
    <property type="protein sequence ID" value="CAL1168386.1"/>
    <property type="molecule type" value="Genomic_DNA"/>
</dbReference>
<comment type="caution">
    <text evidence="9">The sequence shown here is derived from an EMBL/GenBank/DDBJ whole genome shotgun (WGS) entry which is preliminary data.</text>
</comment>
<dbReference type="InterPro" id="IPR000182">
    <property type="entry name" value="GNAT_dom"/>
</dbReference>
<dbReference type="Gene3D" id="3.40.50.300">
    <property type="entry name" value="P-loop containing nucleotide triphosphate hydrolases"/>
    <property type="match status" value="1"/>
</dbReference>
<dbReference type="InterPro" id="IPR032672">
    <property type="entry name" value="TmcA/NAT10/Kre33"/>
</dbReference>
<evidence type="ECO:0000259" key="8">
    <source>
        <dbReference type="PROSITE" id="PS50004"/>
    </source>
</evidence>
<dbReference type="GO" id="GO:0005730">
    <property type="term" value="C:nucleolus"/>
    <property type="evidence" value="ECO:0007669"/>
    <property type="project" value="UniProtKB-SubCell"/>
</dbReference>
<evidence type="ECO:0000256" key="3">
    <source>
        <dbReference type="ARBA" id="ARBA00022694"/>
    </source>
</evidence>
<keyword evidence="4" id="KW-0547">Nucleotide-binding</keyword>
<dbReference type="InterPro" id="IPR015947">
    <property type="entry name" value="PUA-like_sf"/>
</dbReference>
<dbReference type="PROSITE" id="PS50004">
    <property type="entry name" value="C2"/>
    <property type="match status" value="1"/>
</dbReference>
<evidence type="ECO:0000313" key="10">
    <source>
        <dbReference type="EMBL" id="CAL4802323.1"/>
    </source>
</evidence>
<dbReference type="CDD" id="cd00030">
    <property type="entry name" value="C2"/>
    <property type="match status" value="1"/>
</dbReference>
<feature type="compositionally biased region" description="Low complexity" evidence="7">
    <location>
        <begin position="1615"/>
        <end position="1635"/>
    </location>
</feature>
<keyword evidence="2" id="KW-0808">Transferase</keyword>
<keyword evidence="3" id="KW-0819">tRNA processing</keyword>
<dbReference type="SMART" id="SM00239">
    <property type="entry name" value="C2"/>
    <property type="match status" value="1"/>
</dbReference>
<evidence type="ECO:0000256" key="6">
    <source>
        <dbReference type="ARBA" id="ARBA00023315"/>
    </source>
</evidence>
<keyword evidence="6" id="KW-0012">Acyltransferase</keyword>
<reference evidence="10 11" key="2">
    <citation type="submission" date="2024-05" db="EMBL/GenBank/DDBJ databases">
        <authorList>
            <person name="Chen Y."/>
            <person name="Shah S."/>
            <person name="Dougan E. K."/>
            <person name="Thang M."/>
            <person name="Chan C."/>
        </authorList>
    </citation>
    <scope>NUCLEOTIDE SEQUENCE [LARGE SCALE GENOMIC DNA]</scope>
</reference>
<gene>
    <name evidence="9" type="ORF">C1SCF055_LOCUS39865</name>
</gene>
<dbReference type="EMBL" id="CAMXCT030006511">
    <property type="protein sequence ID" value="CAL4802323.1"/>
    <property type="molecule type" value="Genomic_DNA"/>
</dbReference>
<dbReference type="Pfam" id="PF05127">
    <property type="entry name" value="NAT10_TcmA_helicase"/>
    <property type="match status" value="1"/>
</dbReference>
<dbReference type="OrthoDB" id="112749at2759"/>
<dbReference type="InterPro" id="IPR027417">
    <property type="entry name" value="P-loop_NTPase"/>
</dbReference>
<feature type="compositionally biased region" description="Pro residues" evidence="7">
    <location>
        <begin position="1690"/>
        <end position="1705"/>
    </location>
</feature>
<dbReference type="InterPro" id="IPR035892">
    <property type="entry name" value="C2_domain_sf"/>
</dbReference>
<dbReference type="PANTHER" id="PTHR10925">
    <property type="entry name" value="N-ACETYLTRANSFERASE 10"/>
    <property type="match status" value="1"/>
</dbReference>
<evidence type="ECO:0000313" key="9">
    <source>
        <dbReference type="EMBL" id="CAI4015011.1"/>
    </source>
</evidence>
<dbReference type="InterPro" id="IPR013562">
    <property type="entry name" value="TmcA/NAT10_N"/>
</dbReference>
<evidence type="ECO:0000313" key="11">
    <source>
        <dbReference type="Proteomes" id="UP001152797"/>
    </source>
</evidence>
<dbReference type="SUPFAM" id="SSF88697">
    <property type="entry name" value="PUA domain-like"/>
    <property type="match status" value="1"/>
</dbReference>
<dbReference type="GO" id="GO:0000049">
    <property type="term" value="F:tRNA binding"/>
    <property type="evidence" value="ECO:0007669"/>
    <property type="project" value="TreeGrafter"/>
</dbReference>
<evidence type="ECO:0000256" key="7">
    <source>
        <dbReference type="SAM" id="MobiDB-lite"/>
    </source>
</evidence>
<feature type="compositionally biased region" description="Polar residues" evidence="7">
    <location>
        <begin position="1650"/>
        <end position="1662"/>
    </location>
</feature>
<dbReference type="InterPro" id="IPR007807">
    <property type="entry name" value="TcmA/NAT10_helicase"/>
</dbReference>
<dbReference type="PANTHER" id="PTHR10925:SF5">
    <property type="entry name" value="RNA CYTIDINE ACETYLTRANSFERASE"/>
    <property type="match status" value="1"/>
</dbReference>
<organism evidence="9">
    <name type="scientific">Cladocopium goreaui</name>
    <dbReference type="NCBI Taxonomy" id="2562237"/>
    <lineage>
        <taxon>Eukaryota</taxon>
        <taxon>Sar</taxon>
        <taxon>Alveolata</taxon>
        <taxon>Dinophyceae</taxon>
        <taxon>Suessiales</taxon>
        <taxon>Symbiodiniaceae</taxon>
        <taxon>Cladocopium</taxon>
    </lineage>
</organism>
<dbReference type="Pfam" id="PF08351">
    <property type="entry name" value="TmcA_N"/>
    <property type="match status" value="1"/>
</dbReference>
<dbReference type="Gene3D" id="3.40.630.30">
    <property type="match status" value="1"/>
</dbReference>
<feature type="compositionally biased region" description="Basic residues" evidence="7">
    <location>
        <begin position="1675"/>
        <end position="1685"/>
    </location>
</feature>
<dbReference type="GO" id="GO:0005524">
    <property type="term" value="F:ATP binding"/>
    <property type="evidence" value="ECO:0007669"/>
    <property type="project" value="UniProtKB-KW"/>
</dbReference>
<sequence length="1908" mass="205657">MPQEVELLIKILSARGLRDAAPDLFGLQAAYALPHRDVSHPPMQKPGRQTMEPYCICEIMGRDDGDAPSVRTAPLAEEDSPQWNHKKKMVILEGDTLIFMVNWKDDDSEDDLIGWAKLDFDSLMPTGFVGELRLTDASASKAVVYMVQTWLWMEFTLATKWLSIGGIAHGAMSESASLEILLAHAQACHHRCLLAALGVVADQRLVLCQEVARRTVGTTLVCSHRGGIPAESCREWAFADHNSNCLGGTFAACVFFDIPQASAETLWAACETVRGGGIVCLVLPAQLTLKDCMDMETEAPGSLSADQKLGEALLPRLVHSLWRLPCGFVDHGLKLLAASRGALVVPEDTSEVAAAPGESPLLQLCCTPCQEKALRAILEAVSSKSSGCQRVLSLSGRRGRGKSSVAGLGLVAALQRQRSVVVTGPGCNSVQGMFRFAANVLKEADLPDGPLQSLMFGRARFLHAETVPGYVAALSAVGDAPVLIVDEMASLAIPTLHQLLSAPVPLILLLGTLSGAEGTGAAIQEKVFKELTADSAEACHHATLPPGVTKRDFVKLSLHQAVRYKPLDPVESWLDSLLFLDVPAPPSDPKAYGTLKAAEFLEIDTTSNSQLLSEVMGLLRGHYRTSPNDLARLVSDSHIRTFALVGNGGAGPPAVAVVAIEETPERLGKSGAKVHQTHLLANGIEKEYPHLALARLSGLRPWRVVASPALRGRGFGQKALELLERHVRQPSKDGTPAFDWLGVSFGLTAPLFRFWSRAGYRPVVMSNTPNDQTGEMSIKMLLPVSAALERALPAITPLFGTSFYRRLATCFRDLDPCLVVEIFASSTLPKSESAWQASSLEAARLEQLARARRPVEEVARNYDMFHCLASAYFLGSLEGMRFSKAEESALCAVGAQTLSLEAAAERLGRGSKAGDRQNDVAARLRCVAKEVALHIGALDVECLLTIAPREQVLLERSQSQFVAQLWLPPLLDLRGEVFIQVPEGTRDVEDNLEELANYAIHDLHVQEPHFSMLVSGAKRIELRLAKKCFSCIEAKSYFRLQRVSPPQSAMFKILRVSHYQSLEEALRTEGVEEILPGTTSLSAGLNTFQQLYGGAATPEVQGVVAFEIELATKAPKTPAALPILSVSAAPPSTRTDQLQIDCAWRYPTNVKGSGELKLTPRWDSFAGEVGPSWCLEATAFCVLGEQTCSLPCHKELDFILDLGDSKPRWSQVKVLLTVWDEVVLRVCRSAFFGQAWLPPITVLAEGKLELPLLHQGEVGELLLEASWKYPAGPESNLESQGSLTLKNLVVRGVNGPAYLEVRVLHQCGRGVEGAGDHQLILPISVPKAGTQPGTNPARLKPADAMAPVLKVATPRPRSAGPRFVAPGSLVKLGRRLRFLGFDVRLVESVAEAAAVAENEQRQLLLLQGSRIRGSSTACAVPRSSLEEQLQFTLDHLGILLDPALMASRCAECNADKFRLASAEEVSSELHASTIERYSEFWRCCSCRKLYWEGGAWCRSMRAAGAAWTGGPTDEEKCELPAFLKVSVKPASLAEPEELDEAEPRPAPLAPMASHFVEGIGDQETLLRQPEQAVDSIGDASELPLEPQSVELEPTLPAQKSPVAPELPVQPPSPKSPLLSPSASPSPKSPSASPSSTGQALPGQVERDAATSPSGNEETTDPGSPTERLEAPVPKKQSKPKAKKRTGGAGKPPPPPPKVPEPPPLVPKKELNEYEDEVVSAIDLLCRQKRPLRQSLEEALDLRQSLVDADADDEGKLSSFGVQADEGPKSFGQVLAQAWTGNAGRSPAPVAHVLPWPSQEVTHREVPGLRGLGKPLAARLRGLLLHLERAVALDPEISASDLLQQDLITEAGKPEVNLQASGLGKFPPPLMVAGNVEPMPLTLTALSSDEEDSRTACSAPLIDELTVHS</sequence>
<keyword evidence="11" id="KW-1185">Reference proteome</keyword>
<proteinExistence type="predicted"/>
<evidence type="ECO:0000256" key="1">
    <source>
        <dbReference type="ARBA" id="ARBA00004604"/>
    </source>
</evidence>
<dbReference type="Pfam" id="PF00168">
    <property type="entry name" value="C2"/>
    <property type="match status" value="1"/>
</dbReference>
<dbReference type="InterPro" id="IPR000008">
    <property type="entry name" value="C2_dom"/>
</dbReference>
<name>A0A9P1GIC2_9DINO</name>
<dbReference type="SUPFAM" id="SSF49562">
    <property type="entry name" value="C2 domain (Calcium/lipid-binding domain, CaLB)"/>
    <property type="match status" value="1"/>
</dbReference>
<feature type="domain" description="C2" evidence="8">
    <location>
        <begin position="1"/>
        <end position="133"/>
    </location>
</feature>
<dbReference type="Gene3D" id="2.30.130.30">
    <property type="entry name" value="Hypothetical protein"/>
    <property type="match status" value="1"/>
</dbReference>
<dbReference type="InterPro" id="IPR002782">
    <property type="entry name" value="Mut7-C_RNAse_dom"/>
</dbReference>
<comment type="subcellular location">
    <subcellularLocation>
        <location evidence="1">Nucleus</location>
        <location evidence="1">Nucleolus</location>
    </subcellularLocation>
</comment>
<accession>A0A9P1GIC2</accession>
<dbReference type="GO" id="GO:1990883">
    <property type="term" value="F:18S rRNA cytidine N-acetyltransferase activity"/>
    <property type="evidence" value="ECO:0007669"/>
    <property type="project" value="TreeGrafter"/>
</dbReference>
<keyword evidence="5" id="KW-0067">ATP-binding</keyword>
<dbReference type="Pfam" id="PF01927">
    <property type="entry name" value="Mut7-C"/>
    <property type="match status" value="1"/>
</dbReference>
<dbReference type="Proteomes" id="UP001152797">
    <property type="component" value="Unassembled WGS sequence"/>
</dbReference>
<evidence type="ECO:0000256" key="2">
    <source>
        <dbReference type="ARBA" id="ARBA00022679"/>
    </source>
</evidence>
<feature type="region of interest" description="Disordered" evidence="7">
    <location>
        <begin position="1599"/>
        <end position="1711"/>
    </location>
</feature>
<evidence type="ECO:0000256" key="5">
    <source>
        <dbReference type="ARBA" id="ARBA00022840"/>
    </source>
</evidence>
<reference evidence="9" key="1">
    <citation type="submission" date="2022-10" db="EMBL/GenBank/DDBJ databases">
        <authorList>
            <person name="Chen Y."/>
            <person name="Dougan E. K."/>
            <person name="Chan C."/>
            <person name="Rhodes N."/>
            <person name="Thang M."/>
        </authorList>
    </citation>
    <scope>NUCLEOTIDE SEQUENCE</scope>
</reference>
<dbReference type="GO" id="GO:0008033">
    <property type="term" value="P:tRNA processing"/>
    <property type="evidence" value="ECO:0007669"/>
    <property type="project" value="UniProtKB-KW"/>
</dbReference>
<dbReference type="EMBL" id="CAMXCT010006511">
    <property type="protein sequence ID" value="CAI4015011.1"/>
    <property type="molecule type" value="Genomic_DNA"/>
</dbReference>
<dbReference type="Pfam" id="PF13718">
    <property type="entry name" value="GNAT_acetyltr_2"/>
    <property type="match status" value="2"/>
</dbReference>
<dbReference type="Gene3D" id="2.60.40.150">
    <property type="entry name" value="C2 domain"/>
    <property type="match status" value="1"/>
</dbReference>